<keyword evidence="1" id="KW-0812">Transmembrane</keyword>
<comment type="caution">
    <text evidence="2">The sequence shown here is derived from an EMBL/GenBank/DDBJ whole genome shotgun (WGS) entry which is preliminary data.</text>
</comment>
<protein>
    <recommendedName>
        <fullName evidence="4">DUF4345 domain-containing protein</fullName>
    </recommendedName>
</protein>
<feature type="transmembrane region" description="Helical" evidence="1">
    <location>
        <begin position="44"/>
        <end position="60"/>
    </location>
</feature>
<keyword evidence="1" id="KW-0472">Membrane</keyword>
<proteinExistence type="predicted"/>
<gene>
    <name evidence="2" type="ORF">VCO01S_34670</name>
</gene>
<feature type="transmembrane region" description="Helical" evidence="1">
    <location>
        <begin position="99"/>
        <end position="117"/>
    </location>
</feature>
<evidence type="ECO:0008006" key="4">
    <source>
        <dbReference type="Google" id="ProtNLM"/>
    </source>
</evidence>
<organism evidence="2 3">
    <name type="scientific">Vibrio comitans NBRC 102076</name>
    <dbReference type="NCBI Taxonomy" id="1219078"/>
    <lineage>
        <taxon>Bacteria</taxon>
        <taxon>Pseudomonadati</taxon>
        <taxon>Pseudomonadota</taxon>
        <taxon>Gammaproteobacteria</taxon>
        <taxon>Vibrionales</taxon>
        <taxon>Vibrionaceae</taxon>
        <taxon>Vibrio</taxon>
    </lineage>
</organism>
<keyword evidence="3" id="KW-1185">Reference proteome</keyword>
<feature type="transmembrane region" description="Helical" evidence="1">
    <location>
        <begin position="66"/>
        <end position="87"/>
    </location>
</feature>
<reference evidence="2 3" key="1">
    <citation type="submission" date="2019-06" db="EMBL/GenBank/DDBJ databases">
        <title>Whole genome shotgun sequence of Vibrio comitans NBRC 102076.</title>
        <authorList>
            <person name="Hosoyama A."/>
            <person name="Uohara A."/>
            <person name="Ohji S."/>
            <person name="Ichikawa N."/>
        </authorList>
    </citation>
    <scope>NUCLEOTIDE SEQUENCE [LARGE SCALE GENOMIC DNA]</scope>
    <source>
        <strain evidence="2 3">NBRC 102076</strain>
    </source>
</reference>
<evidence type="ECO:0000313" key="3">
    <source>
        <dbReference type="Proteomes" id="UP000318242"/>
    </source>
</evidence>
<name>A0A4Y3ITN9_9VIBR</name>
<dbReference type="Proteomes" id="UP000318242">
    <property type="component" value="Unassembled WGS sequence"/>
</dbReference>
<dbReference type="OrthoDB" id="6198426at2"/>
<accession>A0A4Y3ITN9</accession>
<sequence>MDSKIVLQVVGVIILLLGGILSYNPELVSNKPIPEDAFQAVERRVRWGFLMGTGMLLIFHHQITPYLFTVAALGMTLTLGALISRVMGIFLDGSVPRHWMWVAVELVMVIGFGIWYAKQHT</sequence>
<evidence type="ECO:0000313" key="2">
    <source>
        <dbReference type="EMBL" id="GEA62274.1"/>
    </source>
</evidence>
<keyword evidence="1" id="KW-1133">Transmembrane helix</keyword>
<dbReference type="EMBL" id="BJLH01000018">
    <property type="protein sequence ID" value="GEA62274.1"/>
    <property type="molecule type" value="Genomic_DNA"/>
</dbReference>
<evidence type="ECO:0000256" key="1">
    <source>
        <dbReference type="SAM" id="Phobius"/>
    </source>
</evidence>
<dbReference type="RefSeq" id="WP_141272907.1">
    <property type="nucleotide sequence ID" value="NZ_BJLH01000018.1"/>
</dbReference>
<dbReference type="AlphaFoldDB" id="A0A4Y3ITN9"/>
<feature type="transmembrane region" description="Helical" evidence="1">
    <location>
        <begin position="6"/>
        <end position="23"/>
    </location>
</feature>